<keyword evidence="2" id="KW-1185">Reference proteome</keyword>
<dbReference type="Proteomes" id="UP000789901">
    <property type="component" value="Unassembled WGS sequence"/>
</dbReference>
<reference evidence="1 2" key="1">
    <citation type="submission" date="2021-06" db="EMBL/GenBank/DDBJ databases">
        <authorList>
            <person name="Kallberg Y."/>
            <person name="Tangrot J."/>
            <person name="Rosling A."/>
        </authorList>
    </citation>
    <scope>NUCLEOTIDE SEQUENCE [LARGE SCALE GENOMIC DNA]</scope>
    <source>
        <strain evidence="1 2">120-4 pot B 10/14</strain>
    </source>
</reference>
<dbReference type="EMBL" id="CAJVQB010022723">
    <property type="protein sequence ID" value="CAG8800230.1"/>
    <property type="molecule type" value="Genomic_DNA"/>
</dbReference>
<comment type="caution">
    <text evidence="1">The sequence shown here is derived from an EMBL/GenBank/DDBJ whole genome shotgun (WGS) entry which is preliminary data.</text>
</comment>
<proteinExistence type="predicted"/>
<sequence length="164" mass="19713">QYLFEQELETVYLSVVDEFRLEFDKKRIKEKDKTFEYCARYTILKKAQLDLKEKKLFFVCFEKGFRQFLDEKEYLYRTAIYFTILDGNIFSNKELLKLKLISSIESNLKQIIEAIHAIFKKRPQIKKYKFKIIEENSSVSSSVEKEIEEDLLIQALKKVKPLSR</sequence>
<gene>
    <name evidence="1" type="ORF">GMARGA_LOCUS22936</name>
</gene>
<evidence type="ECO:0000313" key="2">
    <source>
        <dbReference type="Proteomes" id="UP000789901"/>
    </source>
</evidence>
<organism evidence="1 2">
    <name type="scientific">Gigaspora margarita</name>
    <dbReference type="NCBI Taxonomy" id="4874"/>
    <lineage>
        <taxon>Eukaryota</taxon>
        <taxon>Fungi</taxon>
        <taxon>Fungi incertae sedis</taxon>
        <taxon>Mucoromycota</taxon>
        <taxon>Glomeromycotina</taxon>
        <taxon>Glomeromycetes</taxon>
        <taxon>Diversisporales</taxon>
        <taxon>Gigasporaceae</taxon>
        <taxon>Gigaspora</taxon>
    </lineage>
</organism>
<evidence type="ECO:0000313" key="1">
    <source>
        <dbReference type="EMBL" id="CAG8800230.1"/>
    </source>
</evidence>
<feature type="non-terminal residue" evidence="1">
    <location>
        <position position="1"/>
    </location>
</feature>
<name>A0ABN7VUQ5_GIGMA</name>
<accession>A0ABN7VUQ5</accession>
<protein>
    <submittedName>
        <fullName evidence="1">11391_t:CDS:1</fullName>
    </submittedName>
</protein>